<dbReference type="InterPro" id="IPR013118">
    <property type="entry name" value="Mannitol_DH_C"/>
</dbReference>
<organism evidence="4 5">
    <name type="scientific">Agaribacter marinus</name>
    <dbReference type="NCBI Taxonomy" id="1431249"/>
    <lineage>
        <taxon>Bacteria</taxon>
        <taxon>Pseudomonadati</taxon>
        <taxon>Pseudomonadota</taxon>
        <taxon>Gammaproteobacteria</taxon>
        <taxon>Alteromonadales</taxon>
        <taxon>Alteromonadaceae</taxon>
        <taxon>Agaribacter</taxon>
    </lineage>
</organism>
<dbReference type="RefSeq" id="WP_284216145.1">
    <property type="nucleotide sequence ID" value="NZ_BSOT01000005.1"/>
</dbReference>
<protein>
    <submittedName>
        <fullName evidence="4">Mannitol 2-dehydrogenase</fullName>
    </submittedName>
</protein>
<dbReference type="InterPro" id="IPR000669">
    <property type="entry name" value="Mannitol_DH"/>
</dbReference>
<dbReference type="InterPro" id="IPR008927">
    <property type="entry name" value="6-PGluconate_DH-like_C_sf"/>
</dbReference>
<evidence type="ECO:0000259" key="2">
    <source>
        <dbReference type="Pfam" id="PF01232"/>
    </source>
</evidence>
<dbReference type="SUPFAM" id="SSF51735">
    <property type="entry name" value="NAD(P)-binding Rossmann-fold domains"/>
    <property type="match status" value="1"/>
</dbReference>
<dbReference type="GO" id="GO:0016616">
    <property type="term" value="F:oxidoreductase activity, acting on the CH-OH group of donors, NAD or NADP as acceptor"/>
    <property type="evidence" value="ECO:0007669"/>
    <property type="project" value="TreeGrafter"/>
</dbReference>
<dbReference type="PANTHER" id="PTHR43362:SF1">
    <property type="entry name" value="MANNITOL DEHYDROGENASE 2-RELATED"/>
    <property type="match status" value="1"/>
</dbReference>
<dbReference type="AlphaFoldDB" id="A0AA37T1B4"/>
<reference evidence="4" key="1">
    <citation type="journal article" date="2014" name="Int. J. Syst. Evol. Microbiol.">
        <title>Complete genome sequence of Corynebacterium casei LMG S-19264T (=DSM 44701T), isolated from a smear-ripened cheese.</title>
        <authorList>
            <consortium name="US DOE Joint Genome Institute (JGI-PGF)"/>
            <person name="Walter F."/>
            <person name="Albersmeier A."/>
            <person name="Kalinowski J."/>
            <person name="Ruckert C."/>
        </authorList>
    </citation>
    <scope>NUCLEOTIDE SEQUENCE</scope>
    <source>
        <strain evidence="4">NBRC 110023</strain>
    </source>
</reference>
<dbReference type="Pfam" id="PF01232">
    <property type="entry name" value="Mannitol_dh"/>
    <property type="match status" value="1"/>
</dbReference>
<dbReference type="Gene3D" id="1.10.1040.10">
    <property type="entry name" value="N-(1-d-carboxylethyl)-l-norvaline Dehydrogenase, domain 2"/>
    <property type="match status" value="1"/>
</dbReference>
<feature type="domain" description="Mannitol dehydrogenase N-terminal" evidence="2">
    <location>
        <begin position="39"/>
        <end position="283"/>
    </location>
</feature>
<dbReference type="InterPro" id="IPR050988">
    <property type="entry name" value="Mannitol_DH/Oxidoreductase"/>
</dbReference>
<evidence type="ECO:0000259" key="3">
    <source>
        <dbReference type="Pfam" id="PF08125"/>
    </source>
</evidence>
<keyword evidence="5" id="KW-1185">Reference proteome</keyword>
<dbReference type="InterPro" id="IPR013328">
    <property type="entry name" value="6PGD_dom2"/>
</dbReference>
<name>A0AA37T1B4_9ALTE</name>
<feature type="domain" description="Mannitol dehydrogenase C-terminal" evidence="3">
    <location>
        <begin position="292"/>
        <end position="474"/>
    </location>
</feature>
<sequence>MTKTSSKPVLPLSLASLPQVSELGANVPDYRINKTSKNGIVHLGPGAFFRGHQAWYTHKVMEKFGGDWGITAVSMRSAGVKEALQPQDGLYSLVELDKNISHDIVGSITDVLVLGQDYDKLLNTLTSPDTHFVTMTITEKGYCLDAAGMLDKKHPDIIHDLSDSKVKTSAIGLLSKALELRFLSGTAPFCAVSCDNLTDNGKKLKQALVVYTATYNLALSDWLDEYFICPSTMVDSITPATDDALRKMVADDFNVKDNWPIKRESFVQWVIEDCLPEHRPAWDRVGAILTNDVHGFEAAKLRLLNCPHSTLAYLGVLMGIETVFDAMQHTGLVAFITDLMDSEIIPSLTPPKELNPTSYSRDILDRFRNPTVKHLLSQIAWDGSQKLPMRILPIIQSNLTDEREIRRLCYGIAAWILFVRHRYTTGEELVDPLAAQLLERASQCNDDAENDVSLFLDLGAIFPDLLNKSGLFKQTLVQVYAKLVPLLKSSEYVWF</sequence>
<dbReference type="Pfam" id="PF08125">
    <property type="entry name" value="Mannitol_dh_C"/>
    <property type="match status" value="1"/>
</dbReference>
<keyword evidence="1" id="KW-0560">Oxidoreductase</keyword>
<dbReference type="InterPro" id="IPR013131">
    <property type="entry name" value="Mannitol_DH_N"/>
</dbReference>
<dbReference type="PRINTS" id="PR00084">
    <property type="entry name" value="MTLDHDRGNASE"/>
</dbReference>
<dbReference type="Gene3D" id="3.40.50.720">
    <property type="entry name" value="NAD(P)-binding Rossmann-like Domain"/>
    <property type="match status" value="1"/>
</dbReference>
<accession>A0AA37T1B4</accession>
<dbReference type="PANTHER" id="PTHR43362">
    <property type="entry name" value="MANNITOL DEHYDROGENASE DSF1-RELATED"/>
    <property type="match status" value="1"/>
</dbReference>
<evidence type="ECO:0000313" key="4">
    <source>
        <dbReference type="EMBL" id="GLR69835.1"/>
    </source>
</evidence>
<dbReference type="EMBL" id="BSOT01000005">
    <property type="protein sequence ID" value="GLR69835.1"/>
    <property type="molecule type" value="Genomic_DNA"/>
</dbReference>
<evidence type="ECO:0000313" key="5">
    <source>
        <dbReference type="Proteomes" id="UP001156601"/>
    </source>
</evidence>
<dbReference type="InterPro" id="IPR036291">
    <property type="entry name" value="NAD(P)-bd_dom_sf"/>
</dbReference>
<dbReference type="SUPFAM" id="SSF48179">
    <property type="entry name" value="6-phosphogluconate dehydrogenase C-terminal domain-like"/>
    <property type="match status" value="1"/>
</dbReference>
<dbReference type="Proteomes" id="UP001156601">
    <property type="component" value="Unassembled WGS sequence"/>
</dbReference>
<evidence type="ECO:0000256" key="1">
    <source>
        <dbReference type="ARBA" id="ARBA00023002"/>
    </source>
</evidence>
<reference evidence="4" key="2">
    <citation type="submission" date="2023-01" db="EMBL/GenBank/DDBJ databases">
        <title>Draft genome sequence of Agaribacter marinus strain NBRC 110023.</title>
        <authorList>
            <person name="Sun Q."/>
            <person name="Mori K."/>
        </authorList>
    </citation>
    <scope>NUCLEOTIDE SEQUENCE</scope>
    <source>
        <strain evidence="4">NBRC 110023</strain>
    </source>
</reference>
<proteinExistence type="predicted"/>
<gene>
    <name evidence="4" type="ORF">GCM10007852_07430</name>
</gene>
<comment type="caution">
    <text evidence="4">The sequence shown here is derived from an EMBL/GenBank/DDBJ whole genome shotgun (WGS) entry which is preliminary data.</text>
</comment>